<evidence type="ECO:0000313" key="5">
    <source>
        <dbReference type="EMBL" id="KAF9591876.1"/>
    </source>
</evidence>
<comment type="similarity">
    <text evidence="1">Belongs to the thaumatin family.</text>
</comment>
<evidence type="ECO:0000256" key="1">
    <source>
        <dbReference type="ARBA" id="ARBA00010607"/>
    </source>
</evidence>
<dbReference type="Proteomes" id="UP000631114">
    <property type="component" value="Unassembled WGS sequence"/>
</dbReference>
<feature type="disulfide bond" evidence="3">
    <location>
        <begin position="176"/>
        <end position="186"/>
    </location>
</feature>
<dbReference type="PROSITE" id="PS51367">
    <property type="entry name" value="THAUMATIN_2"/>
    <property type="match status" value="1"/>
</dbReference>
<dbReference type="InterPro" id="IPR001938">
    <property type="entry name" value="Thaumatin"/>
</dbReference>
<dbReference type="SUPFAM" id="SSF49870">
    <property type="entry name" value="Osmotin, thaumatin-like protein"/>
    <property type="match status" value="1"/>
</dbReference>
<comment type="caution">
    <text evidence="5">The sequence shown here is derived from an EMBL/GenBank/DDBJ whole genome shotgun (WGS) entry which is preliminary data.</text>
</comment>
<dbReference type="PRINTS" id="PR00347">
    <property type="entry name" value="THAUMATIN"/>
</dbReference>
<feature type="chain" id="PRO_5032352065" description="Thaumatin-like protein" evidence="4">
    <location>
        <begin position="24"/>
        <end position="229"/>
    </location>
</feature>
<dbReference type="PANTHER" id="PTHR31048">
    <property type="entry name" value="OS03G0233200 PROTEIN"/>
    <property type="match status" value="1"/>
</dbReference>
<evidence type="ECO:0000256" key="4">
    <source>
        <dbReference type="SAM" id="SignalP"/>
    </source>
</evidence>
<dbReference type="InterPro" id="IPR017949">
    <property type="entry name" value="Thaumatin_CS"/>
</dbReference>
<keyword evidence="2 3" id="KW-1015">Disulfide bond</keyword>
<feature type="disulfide bond" evidence="3">
    <location>
        <begin position="152"/>
        <end position="162"/>
    </location>
</feature>
<feature type="disulfide bond" evidence="3">
    <location>
        <begin position="144"/>
        <end position="199"/>
    </location>
</feature>
<feature type="disulfide bond" evidence="3">
    <location>
        <begin position="32"/>
        <end position="228"/>
    </location>
</feature>
<accession>A0A835H3D8</accession>
<dbReference type="FunFam" id="2.60.110.10:FF:000003">
    <property type="entry name" value="Thaumatin I"/>
    <property type="match status" value="1"/>
</dbReference>
<dbReference type="AlphaFoldDB" id="A0A835H3D8"/>
<dbReference type="PROSITE" id="PS00316">
    <property type="entry name" value="THAUMATIN_1"/>
    <property type="match status" value="1"/>
</dbReference>
<evidence type="ECO:0008006" key="7">
    <source>
        <dbReference type="Google" id="ProtNLM"/>
    </source>
</evidence>
<dbReference type="OrthoDB" id="430315at2759"/>
<dbReference type="InterPro" id="IPR037176">
    <property type="entry name" value="Osmotin/thaumatin-like_sf"/>
</dbReference>
<protein>
    <recommendedName>
        <fullName evidence="7">Thaumatin-like protein</fullName>
    </recommendedName>
</protein>
<evidence type="ECO:0000313" key="6">
    <source>
        <dbReference type="Proteomes" id="UP000631114"/>
    </source>
</evidence>
<feature type="signal peptide" evidence="4">
    <location>
        <begin position="1"/>
        <end position="23"/>
    </location>
</feature>
<organism evidence="5 6">
    <name type="scientific">Coptis chinensis</name>
    <dbReference type="NCBI Taxonomy" id="261450"/>
    <lineage>
        <taxon>Eukaryota</taxon>
        <taxon>Viridiplantae</taxon>
        <taxon>Streptophyta</taxon>
        <taxon>Embryophyta</taxon>
        <taxon>Tracheophyta</taxon>
        <taxon>Spermatophyta</taxon>
        <taxon>Magnoliopsida</taxon>
        <taxon>Ranunculales</taxon>
        <taxon>Ranunculaceae</taxon>
        <taxon>Coptidoideae</taxon>
        <taxon>Coptis</taxon>
    </lineage>
</organism>
<sequence length="229" mass="24915">MSSSVNLFSFLVSLSLIFTFTNGTIFEIHNQCSYTVWPAAIPGGGRQLNPGQAWILNIKPSISSGRIWGRTNCTFDSSGRGSCVTGDCNGLLQCQSYGLPPNTMAEYSLAQINQMDFFDISLVDGFNIPMDFVPITVGLRGIRCRADITGQCPNELRTPGGCNGPCPVFNTAEYCCTGAYSLPGSCGPTKLSKFFKDNCPDAYSYPLDQDPANTFTYPNGNYYKIVFCP</sequence>
<evidence type="ECO:0000256" key="2">
    <source>
        <dbReference type="ARBA" id="ARBA00023157"/>
    </source>
</evidence>
<feature type="disulfide bond" evidence="3">
    <location>
        <begin position="88"/>
        <end position="94"/>
    </location>
</feature>
<evidence type="ECO:0000256" key="3">
    <source>
        <dbReference type="PIRSR" id="PIRSR002703-1"/>
    </source>
</evidence>
<dbReference type="Pfam" id="PF00314">
    <property type="entry name" value="Thaumatin"/>
    <property type="match status" value="1"/>
</dbReference>
<proteinExistence type="inferred from homology"/>
<dbReference type="EMBL" id="JADFTS010000008">
    <property type="protein sequence ID" value="KAF9591876.1"/>
    <property type="molecule type" value="Genomic_DNA"/>
</dbReference>
<dbReference type="Gene3D" id="2.60.110.10">
    <property type="entry name" value="Thaumatin"/>
    <property type="match status" value="1"/>
</dbReference>
<feature type="disulfide bond" evidence="3">
    <location>
        <begin position="166"/>
        <end position="175"/>
    </location>
</feature>
<reference evidence="5 6" key="1">
    <citation type="submission" date="2020-10" db="EMBL/GenBank/DDBJ databases">
        <title>The Coptis chinensis genome and diversification of protoberbering-type alkaloids.</title>
        <authorList>
            <person name="Wang B."/>
            <person name="Shu S."/>
            <person name="Song C."/>
            <person name="Liu Y."/>
        </authorList>
    </citation>
    <scope>NUCLEOTIDE SEQUENCE [LARGE SCALE GENOMIC DNA]</scope>
    <source>
        <strain evidence="5">HL-2020</strain>
        <tissue evidence="5">Leaf</tissue>
    </source>
</reference>
<feature type="disulfide bond" evidence="3">
    <location>
        <begin position="73"/>
        <end position="83"/>
    </location>
</feature>
<name>A0A835H3D8_9MAGN</name>
<keyword evidence="4" id="KW-0732">Signal</keyword>
<dbReference type="PIRSF" id="PIRSF002703">
    <property type="entry name" value="Thaumatin"/>
    <property type="match status" value="1"/>
</dbReference>
<dbReference type="SMART" id="SM00205">
    <property type="entry name" value="THN"/>
    <property type="match status" value="1"/>
</dbReference>
<gene>
    <name evidence="5" type="ORF">IFM89_008922</name>
</gene>
<keyword evidence="6" id="KW-1185">Reference proteome</keyword>